<dbReference type="EMBL" id="LXQD01000006">
    <property type="protein sequence ID" value="RCJ42436.1"/>
    <property type="molecule type" value="Genomic_DNA"/>
</dbReference>
<keyword evidence="1" id="KW-1133">Transmembrane helix</keyword>
<sequence>MTQLLNSFNGTHPEQLAKVDFSTSTSQERQEQLEILLCQKAQQGEDVSFCTEALYYFLYKHRDSDTLGKIWSDTVKERSVFNSVQRVAITTFAILGMIAVFNGVFRTANPSPAVIAPSGAENLQK</sequence>
<feature type="transmembrane region" description="Helical" evidence="1">
    <location>
        <begin position="87"/>
        <end position="105"/>
    </location>
</feature>
<evidence type="ECO:0000313" key="3">
    <source>
        <dbReference type="Proteomes" id="UP000252107"/>
    </source>
</evidence>
<evidence type="ECO:0000256" key="1">
    <source>
        <dbReference type="SAM" id="Phobius"/>
    </source>
</evidence>
<name>A0A367S0P2_9NOSO</name>
<comment type="caution">
    <text evidence="2">The sequence shown here is derived from an EMBL/GenBank/DDBJ whole genome shotgun (WGS) entry which is preliminary data.</text>
</comment>
<reference evidence="2" key="1">
    <citation type="submission" date="2016-04" db="EMBL/GenBank/DDBJ databases">
        <authorList>
            <person name="Tabuchi Yagui T.R."/>
        </authorList>
    </citation>
    <scope>NUCLEOTIDE SEQUENCE [LARGE SCALE GENOMIC DNA]</scope>
    <source>
        <strain evidence="2">NIES-26</strain>
    </source>
</reference>
<keyword evidence="1" id="KW-0812">Transmembrane</keyword>
<proteinExistence type="predicted"/>
<keyword evidence="1" id="KW-0472">Membrane</keyword>
<evidence type="ECO:0000313" key="2">
    <source>
        <dbReference type="EMBL" id="RCJ42436.1"/>
    </source>
</evidence>
<protein>
    <submittedName>
        <fullName evidence="2">Uncharacterized protein</fullName>
    </submittedName>
</protein>
<gene>
    <name evidence="2" type="ORF">A6770_34840</name>
</gene>
<keyword evidence="3" id="KW-1185">Reference proteome</keyword>
<dbReference type="AlphaFoldDB" id="A0A367S0P2"/>
<organism evidence="2 3">
    <name type="scientific">Nostoc minutum NIES-26</name>
    <dbReference type="NCBI Taxonomy" id="1844469"/>
    <lineage>
        <taxon>Bacteria</taxon>
        <taxon>Bacillati</taxon>
        <taxon>Cyanobacteriota</taxon>
        <taxon>Cyanophyceae</taxon>
        <taxon>Nostocales</taxon>
        <taxon>Nostocaceae</taxon>
        <taxon>Nostoc</taxon>
    </lineage>
</organism>
<dbReference type="Proteomes" id="UP000252107">
    <property type="component" value="Unassembled WGS sequence"/>
</dbReference>
<accession>A0A367S0P2</accession>